<dbReference type="Proteomes" id="UP000029538">
    <property type="component" value="Unassembled WGS sequence"/>
</dbReference>
<evidence type="ECO:0000313" key="2">
    <source>
        <dbReference type="EMBL" id="KGF46484.1"/>
    </source>
</evidence>
<evidence type="ECO:0000256" key="1">
    <source>
        <dbReference type="SAM" id="Phobius"/>
    </source>
</evidence>
<feature type="transmembrane region" description="Helical" evidence="1">
    <location>
        <begin position="159"/>
        <end position="179"/>
    </location>
</feature>
<dbReference type="AlphaFoldDB" id="A0A096CME5"/>
<accession>A0A096CME5</accession>
<organism evidence="2 3">
    <name type="scientific">Prevotella disiens DNF00882</name>
    <dbReference type="NCBI Taxonomy" id="1401075"/>
    <lineage>
        <taxon>Bacteria</taxon>
        <taxon>Pseudomonadati</taxon>
        <taxon>Bacteroidota</taxon>
        <taxon>Bacteroidia</taxon>
        <taxon>Bacteroidales</taxon>
        <taxon>Prevotellaceae</taxon>
        <taxon>Prevotella</taxon>
    </lineage>
</organism>
<protein>
    <submittedName>
        <fullName evidence="2">Uncharacterized protein</fullName>
    </submittedName>
</protein>
<gene>
    <name evidence="2" type="ORF">HMPREF0654_11360</name>
</gene>
<feature type="transmembrane region" description="Helical" evidence="1">
    <location>
        <begin position="111"/>
        <end position="129"/>
    </location>
</feature>
<keyword evidence="1" id="KW-1133">Transmembrane helix</keyword>
<sequence length="188" mass="21558">METNETVETAGNKMNDSEKIHLGHWNFLSVWALITLIAYVLDFFFDTWVNYIFTFAPVVAWFTYGYRHFVSIKSPLKLNKNEGTLFASWNILTLFTPLACLYSDGKNNTDFALYMSLLALSMAWLCLNIFKKKLHYSPFVCTLSAFIGIFGITSTTNSLYGSAHIAIGFLLLFYVWDAFEMKNAKDRV</sequence>
<keyword evidence="1" id="KW-0472">Membrane</keyword>
<proteinExistence type="predicted"/>
<keyword evidence="1" id="KW-0812">Transmembrane</keyword>
<feature type="transmembrane region" description="Helical" evidence="1">
    <location>
        <begin position="22"/>
        <end position="41"/>
    </location>
</feature>
<comment type="caution">
    <text evidence="2">The sequence shown here is derived from an EMBL/GenBank/DDBJ whole genome shotgun (WGS) entry which is preliminary data.</text>
</comment>
<dbReference type="EMBL" id="JRNR01000139">
    <property type="protein sequence ID" value="KGF46484.1"/>
    <property type="molecule type" value="Genomic_DNA"/>
</dbReference>
<feature type="transmembrane region" description="Helical" evidence="1">
    <location>
        <begin position="85"/>
        <end position="105"/>
    </location>
</feature>
<feature type="transmembrane region" description="Helical" evidence="1">
    <location>
        <begin position="47"/>
        <end position="64"/>
    </location>
</feature>
<dbReference type="RefSeq" id="WP_036884861.1">
    <property type="nucleotide sequence ID" value="NZ_JRNR01000139.1"/>
</dbReference>
<evidence type="ECO:0000313" key="3">
    <source>
        <dbReference type="Proteomes" id="UP000029538"/>
    </source>
</evidence>
<reference evidence="2 3" key="1">
    <citation type="submission" date="2014-07" db="EMBL/GenBank/DDBJ databases">
        <authorList>
            <person name="McCorrison J."/>
            <person name="Sanka R."/>
            <person name="Torralba M."/>
            <person name="Gillis M."/>
            <person name="Haft D.H."/>
            <person name="Methe B."/>
            <person name="Sutton G."/>
            <person name="Nelson K.E."/>
        </authorList>
    </citation>
    <scope>NUCLEOTIDE SEQUENCE [LARGE SCALE GENOMIC DNA]</scope>
    <source>
        <strain evidence="2 3">DNF00882</strain>
    </source>
</reference>
<feature type="transmembrane region" description="Helical" evidence="1">
    <location>
        <begin position="136"/>
        <end position="153"/>
    </location>
</feature>
<name>A0A096CME5_9BACT</name>